<dbReference type="Pfam" id="PF01729">
    <property type="entry name" value="QRPTase_C"/>
    <property type="match status" value="1"/>
</dbReference>
<comment type="caution">
    <text evidence="13">The sequence shown here is derived from an EMBL/GenBank/DDBJ whole genome shotgun (WGS) entry which is preliminary data.</text>
</comment>
<feature type="domain" description="Nicotinate phosphoribosyltransferase N-terminal" evidence="11">
    <location>
        <begin position="6"/>
        <end position="128"/>
    </location>
</feature>
<dbReference type="Proteomes" id="UP001518976">
    <property type="component" value="Unassembled WGS sequence"/>
</dbReference>
<evidence type="ECO:0000256" key="9">
    <source>
        <dbReference type="RuleBase" id="RU365100"/>
    </source>
</evidence>
<keyword evidence="6 9" id="KW-0662">Pyridine nucleotide biosynthesis</keyword>
<comment type="function">
    <text evidence="9">Catalyzes the first step in the biosynthesis of NAD from nicotinic acid, the ATP-dependent synthesis of beta-nicotinate D-ribonucleotide from nicotinate and 5-phospho-D-ribose 1-phosphate.</text>
</comment>
<dbReference type="EMBL" id="JAFFZN010000028">
    <property type="protein sequence ID" value="MBO8188899.1"/>
    <property type="molecule type" value="Genomic_DNA"/>
</dbReference>
<keyword evidence="4" id="KW-0597">Phosphoprotein</keyword>
<dbReference type="PIRSF" id="PIRSF000484">
    <property type="entry name" value="NAPRT"/>
    <property type="match status" value="1"/>
</dbReference>
<gene>
    <name evidence="13" type="ORF">JW592_26035</name>
</gene>
<keyword evidence="14" id="KW-1185">Reference proteome</keyword>
<dbReference type="InterPro" id="IPR007229">
    <property type="entry name" value="Nic_PRibTrfase-Fam"/>
</dbReference>
<dbReference type="InterPro" id="IPR040727">
    <property type="entry name" value="NAPRTase_N"/>
</dbReference>
<reference evidence="13 14" key="1">
    <citation type="submission" date="2021-02" db="EMBL/GenBank/DDBJ databases">
        <title>Streptomyces spirodelae sp. nov., isolated from duckweed.</title>
        <authorList>
            <person name="Saimee Y."/>
            <person name="Duangmal K."/>
        </authorList>
    </citation>
    <scope>NUCLEOTIDE SEQUENCE [LARGE SCALE GENOMIC DNA]</scope>
    <source>
        <strain evidence="13 14">DW4-2</strain>
    </source>
</reference>
<proteinExistence type="inferred from homology"/>
<evidence type="ECO:0000256" key="6">
    <source>
        <dbReference type="ARBA" id="ARBA00022642"/>
    </source>
</evidence>
<dbReference type="NCBIfam" id="NF006696">
    <property type="entry name" value="PRK09243.1-3"/>
    <property type="match status" value="1"/>
</dbReference>
<dbReference type="Pfam" id="PF17956">
    <property type="entry name" value="NAPRTase_C"/>
    <property type="match status" value="1"/>
</dbReference>
<dbReference type="Gene3D" id="3.20.20.70">
    <property type="entry name" value="Aldolase class I"/>
    <property type="match status" value="1"/>
</dbReference>
<feature type="domain" description="Quinolinate phosphoribosyl transferase C-terminal" evidence="10">
    <location>
        <begin position="134"/>
        <end position="308"/>
    </location>
</feature>
<keyword evidence="5 9" id="KW-0436">Ligase</keyword>
<comment type="PTM">
    <text evidence="9">Transiently phosphorylated on a His residue during the reaction cycle. Phosphorylation strongly increases the affinity for substrates and increases the rate of nicotinate D-ribonucleotide production. Dephosphorylation regenerates the low-affinity form of the enzyme, leading to product release.</text>
</comment>
<dbReference type="SUPFAM" id="SSF51690">
    <property type="entry name" value="Nicotinate/Quinolinate PRTase C-terminal domain-like"/>
    <property type="match status" value="1"/>
</dbReference>
<dbReference type="InterPro" id="IPR013785">
    <property type="entry name" value="Aldolase_TIM"/>
</dbReference>
<evidence type="ECO:0000256" key="8">
    <source>
        <dbReference type="ARBA" id="ARBA00048668"/>
    </source>
</evidence>
<dbReference type="Gene3D" id="3.20.140.10">
    <property type="entry name" value="nicotinate phosphoribosyltransferase"/>
    <property type="match status" value="3"/>
</dbReference>
<evidence type="ECO:0000256" key="2">
    <source>
        <dbReference type="ARBA" id="ARBA00010897"/>
    </source>
</evidence>
<comment type="pathway">
    <text evidence="1 9">Cofactor biosynthesis; NAD(+) biosynthesis; nicotinate D-ribonucleotide from nicotinate: step 1/1.</text>
</comment>
<dbReference type="InterPro" id="IPR041619">
    <property type="entry name" value="NAPRTase_C"/>
</dbReference>
<dbReference type="NCBIfam" id="NF009131">
    <property type="entry name" value="PRK12484.1"/>
    <property type="match status" value="1"/>
</dbReference>
<evidence type="ECO:0000256" key="3">
    <source>
        <dbReference type="ARBA" id="ARBA00013236"/>
    </source>
</evidence>
<accession>A0ABS3X0I5</accession>
<evidence type="ECO:0000256" key="7">
    <source>
        <dbReference type="ARBA" id="ARBA00022679"/>
    </source>
</evidence>
<keyword evidence="7 9" id="KW-0808">Transferase</keyword>
<evidence type="ECO:0000313" key="13">
    <source>
        <dbReference type="EMBL" id="MBO8188899.1"/>
    </source>
</evidence>
<name>A0ABS3X0I5_9ACTN</name>
<evidence type="ECO:0000259" key="10">
    <source>
        <dbReference type="Pfam" id="PF01729"/>
    </source>
</evidence>
<dbReference type="CDD" id="cd01570">
    <property type="entry name" value="NAPRTase_A"/>
    <property type="match status" value="1"/>
</dbReference>
<protein>
    <recommendedName>
        <fullName evidence="3 9">Nicotinate phosphoribosyltransferase</fullName>
        <ecNumber evidence="3 9">6.3.4.21</ecNumber>
    </recommendedName>
</protein>
<dbReference type="InterPro" id="IPR036068">
    <property type="entry name" value="Nicotinate_pribotase-like_C"/>
</dbReference>
<dbReference type="GO" id="GO:0004516">
    <property type="term" value="F:nicotinate phosphoribosyltransferase activity"/>
    <property type="evidence" value="ECO:0007669"/>
    <property type="project" value="UniProtKB-EC"/>
</dbReference>
<dbReference type="PANTHER" id="PTHR11098:SF1">
    <property type="entry name" value="NICOTINATE PHOSPHORIBOSYLTRANSFERASE"/>
    <property type="match status" value="1"/>
</dbReference>
<dbReference type="Pfam" id="PF17767">
    <property type="entry name" value="NAPRTase_N"/>
    <property type="match status" value="1"/>
</dbReference>
<evidence type="ECO:0000259" key="12">
    <source>
        <dbReference type="Pfam" id="PF17956"/>
    </source>
</evidence>
<dbReference type="GO" id="GO:0016757">
    <property type="term" value="F:glycosyltransferase activity"/>
    <property type="evidence" value="ECO:0007669"/>
    <property type="project" value="UniProtKB-KW"/>
</dbReference>
<evidence type="ECO:0000256" key="5">
    <source>
        <dbReference type="ARBA" id="ARBA00022598"/>
    </source>
</evidence>
<dbReference type="PANTHER" id="PTHR11098">
    <property type="entry name" value="NICOTINATE PHOSPHORIBOSYLTRANSFERASE"/>
    <property type="match status" value="1"/>
</dbReference>
<evidence type="ECO:0000256" key="1">
    <source>
        <dbReference type="ARBA" id="ARBA00004952"/>
    </source>
</evidence>
<comment type="catalytic activity">
    <reaction evidence="8 9">
        <text>5-phospho-alpha-D-ribose 1-diphosphate + nicotinate + ATP + H2O = nicotinate beta-D-ribonucleotide + ADP + phosphate + diphosphate</text>
        <dbReference type="Rhea" id="RHEA:36163"/>
        <dbReference type="ChEBI" id="CHEBI:15377"/>
        <dbReference type="ChEBI" id="CHEBI:30616"/>
        <dbReference type="ChEBI" id="CHEBI:32544"/>
        <dbReference type="ChEBI" id="CHEBI:33019"/>
        <dbReference type="ChEBI" id="CHEBI:43474"/>
        <dbReference type="ChEBI" id="CHEBI:57502"/>
        <dbReference type="ChEBI" id="CHEBI:58017"/>
        <dbReference type="ChEBI" id="CHEBI:456216"/>
        <dbReference type="EC" id="6.3.4.21"/>
    </reaction>
</comment>
<evidence type="ECO:0000259" key="11">
    <source>
        <dbReference type="Pfam" id="PF17767"/>
    </source>
</evidence>
<dbReference type="InterPro" id="IPR002638">
    <property type="entry name" value="Quinolinate_PRibosylTrfase_C"/>
</dbReference>
<keyword evidence="13" id="KW-0328">Glycosyltransferase</keyword>
<dbReference type="NCBIfam" id="TIGR01513">
    <property type="entry name" value="NAPRTase_put"/>
    <property type="match status" value="1"/>
</dbReference>
<evidence type="ECO:0000256" key="4">
    <source>
        <dbReference type="ARBA" id="ARBA00022553"/>
    </source>
</evidence>
<dbReference type="EC" id="6.3.4.21" evidence="3 9"/>
<comment type="similarity">
    <text evidence="2 9">Belongs to the NAPRTase family.</text>
</comment>
<evidence type="ECO:0000313" key="14">
    <source>
        <dbReference type="Proteomes" id="UP001518976"/>
    </source>
</evidence>
<dbReference type="InterPro" id="IPR006405">
    <property type="entry name" value="Nic_PRibTrfase_pncB"/>
</dbReference>
<sequence length="446" mass="47766">MSRETTTDLYEVTMALSYLREGMTQPATFDLFVRDLPPERGFLVAAGVEHVVDYLTDYRLGSEHIQDFASVLHRPPEDLEPLLGITFDGDVRAVPEGRVVLGGEPVLEVTAPLPVAQLVESYVLNQVSHQTALASKAARCVLAAEGHPVVDFSLRRTHGIEAADHAARAGAIAGFSATSNVAAAVELGLPAVGTMAHSYIEAFGPEEAAFRAFADAHPGPVTLLVDTYQTEQGVRTAAQLLRSLGNATGSAIRLDSGNLEEEARLARRILDAHGLPEVRIVVSGGLDEYAIDALVRAGAPVDIYAVGTRVGVSADAPYLDTAYKLVAYDTRPVMKLSTGKVTAPGPKQVFRRNGCEDVVALAEEAAPARSSPLLRPVVREGARIGPAPDLQHIRDRCVADIAALPGEARRITDPTPLHSSTSPRLRALTDRVRRHIRATYLPRTSP</sequence>
<organism evidence="13 14">
    <name type="scientific">Streptomyces spirodelae</name>
    <dbReference type="NCBI Taxonomy" id="2812904"/>
    <lineage>
        <taxon>Bacteria</taxon>
        <taxon>Bacillati</taxon>
        <taxon>Actinomycetota</taxon>
        <taxon>Actinomycetes</taxon>
        <taxon>Kitasatosporales</taxon>
        <taxon>Streptomycetaceae</taxon>
        <taxon>Streptomyces</taxon>
    </lineage>
</organism>
<feature type="domain" description="Nicotinate phosphoribosyltransferase C-terminal" evidence="12">
    <location>
        <begin position="366"/>
        <end position="428"/>
    </location>
</feature>
<dbReference type="SUPFAM" id="SSF54675">
    <property type="entry name" value="Nicotinate/Quinolinate PRTase N-terminal domain-like"/>
    <property type="match status" value="1"/>
</dbReference>
<dbReference type="RefSeq" id="WP_209267672.1">
    <property type="nucleotide sequence ID" value="NZ_JAFFZN010000028.1"/>
</dbReference>